<gene>
    <name evidence="3" type="ORF">F1609_12895</name>
</gene>
<reference evidence="3 4" key="1">
    <citation type="submission" date="2019-09" db="EMBL/GenBank/DDBJ databases">
        <title>Taxonomy of Antarctic Massilia spp.: description of Massilia rubra sp. nov., Massilia aquatica sp. nov., Massilia mucilaginosa sp. nov., Massilia frigida sp. nov. isolated from streams, lakes and regoliths.</title>
        <authorList>
            <person name="Holochova P."/>
            <person name="Sedlacek I."/>
            <person name="Kralova S."/>
            <person name="Maslanova I."/>
            <person name="Busse H.-J."/>
            <person name="Stankova E."/>
            <person name="Vrbovska V."/>
            <person name="Kovarovic V."/>
            <person name="Bartak M."/>
            <person name="Svec P."/>
            <person name="Pantucek R."/>
        </authorList>
    </citation>
    <scope>NUCLEOTIDE SEQUENCE [LARGE SCALE GENOMIC DNA]</scope>
    <source>
        <strain evidence="3 4">CCM 8693</strain>
    </source>
</reference>
<dbReference type="InterPro" id="IPR010998">
    <property type="entry name" value="Integrase_recombinase_N"/>
</dbReference>
<evidence type="ECO:0000313" key="3">
    <source>
        <dbReference type="EMBL" id="NHZ41048.1"/>
    </source>
</evidence>
<dbReference type="EMBL" id="VVIW01000006">
    <property type="protein sequence ID" value="NHZ41048.1"/>
    <property type="molecule type" value="Genomic_DNA"/>
</dbReference>
<keyword evidence="1" id="KW-0238">DNA-binding</keyword>
<evidence type="ECO:0000259" key="2">
    <source>
        <dbReference type="Pfam" id="PF14659"/>
    </source>
</evidence>
<sequence length="160" mass="17435">MHRPSAAHTICGSNNSSRGLGGRIVLTPRSANLKAAARLPAEVISAISLGPDKFTIDDFAKYFPDSPWLKKQLAPAGSTFREIAATWLLLAGQELAETSVKEYRNTLNRYFLPVFGEKQIATITYEDLSLHMAAADIASLRTVNNVMIPLRCPTGRGCCK</sequence>
<accession>A0ABX0M365</accession>
<comment type="caution">
    <text evidence="3">The sequence shown here is derived from an EMBL/GenBank/DDBJ whole genome shotgun (WGS) entry which is preliminary data.</text>
</comment>
<keyword evidence="4" id="KW-1185">Reference proteome</keyword>
<feature type="domain" description="Integrase SAM-like N-terminal" evidence="2">
    <location>
        <begin position="79"/>
        <end position="127"/>
    </location>
</feature>
<dbReference type="Proteomes" id="UP000819052">
    <property type="component" value="Unassembled WGS sequence"/>
</dbReference>
<evidence type="ECO:0000256" key="1">
    <source>
        <dbReference type="ARBA" id="ARBA00023125"/>
    </source>
</evidence>
<dbReference type="SUPFAM" id="SSF56349">
    <property type="entry name" value="DNA breaking-rejoining enzymes"/>
    <property type="match status" value="1"/>
</dbReference>
<dbReference type="Gene3D" id="1.10.150.130">
    <property type="match status" value="1"/>
</dbReference>
<evidence type="ECO:0000313" key="4">
    <source>
        <dbReference type="Proteomes" id="UP000819052"/>
    </source>
</evidence>
<protein>
    <recommendedName>
        <fullName evidence="2">Integrase SAM-like N-terminal domain-containing protein</fullName>
    </recommendedName>
</protein>
<organism evidence="3 4">
    <name type="scientific">Massilia aquatica</name>
    <dbReference type="NCBI Taxonomy" id="2609000"/>
    <lineage>
        <taxon>Bacteria</taxon>
        <taxon>Pseudomonadati</taxon>
        <taxon>Pseudomonadota</taxon>
        <taxon>Betaproteobacteria</taxon>
        <taxon>Burkholderiales</taxon>
        <taxon>Oxalobacteraceae</taxon>
        <taxon>Telluria group</taxon>
        <taxon>Massilia</taxon>
    </lineage>
</organism>
<dbReference type="InterPro" id="IPR004107">
    <property type="entry name" value="Integrase_SAM-like_N"/>
</dbReference>
<name>A0ABX0M365_9BURK</name>
<proteinExistence type="predicted"/>
<dbReference type="InterPro" id="IPR011010">
    <property type="entry name" value="DNA_brk_join_enz"/>
</dbReference>
<dbReference type="Pfam" id="PF14659">
    <property type="entry name" value="Phage_int_SAM_3"/>
    <property type="match status" value="1"/>
</dbReference>